<dbReference type="Proteomes" id="UP001500945">
    <property type="component" value="Unassembled WGS sequence"/>
</dbReference>
<protein>
    <submittedName>
        <fullName evidence="2">Uncharacterized protein</fullName>
    </submittedName>
</protein>
<evidence type="ECO:0000313" key="2">
    <source>
        <dbReference type="EMBL" id="GAA4397272.1"/>
    </source>
</evidence>
<accession>A0ABP8JWX3</accession>
<feature type="compositionally biased region" description="Low complexity" evidence="1">
    <location>
        <begin position="11"/>
        <end position="50"/>
    </location>
</feature>
<reference evidence="3" key="1">
    <citation type="journal article" date="2019" name="Int. J. Syst. Evol. Microbiol.">
        <title>The Global Catalogue of Microorganisms (GCM) 10K type strain sequencing project: providing services to taxonomists for standard genome sequencing and annotation.</title>
        <authorList>
            <consortium name="The Broad Institute Genomics Platform"/>
            <consortium name="The Broad Institute Genome Sequencing Center for Infectious Disease"/>
            <person name="Wu L."/>
            <person name="Ma J."/>
        </authorList>
    </citation>
    <scope>NUCLEOTIDE SEQUENCE [LARGE SCALE GENOMIC DNA]</scope>
    <source>
        <strain evidence="3">JCM 17809</strain>
    </source>
</reference>
<evidence type="ECO:0000313" key="3">
    <source>
        <dbReference type="Proteomes" id="UP001500945"/>
    </source>
</evidence>
<feature type="region of interest" description="Disordered" evidence="1">
    <location>
        <begin position="1"/>
        <end position="98"/>
    </location>
</feature>
<feature type="compositionally biased region" description="Basic and acidic residues" evidence="1">
    <location>
        <begin position="77"/>
        <end position="98"/>
    </location>
</feature>
<proteinExistence type="predicted"/>
<dbReference type="EMBL" id="BAABGM010000001">
    <property type="protein sequence ID" value="GAA4397272.1"/>
    <property type="molecule type" value="Genomic_DNA"/>
</dbReference>
<evidence type="ECO:0000256" key="1">
    <source>
        <dbReference type="SAM" id="MobiDB-lite"/>
    </source>
</evidence>
<name>A0ABP8JWX3_9MICO</name>
<sequence length="98" mass="10065">MGEPPGGREAGGAPVAPAAEAAPTGGGDPASSAPAAEGAPIESGEPAPSARPRRRRAVRPGTNPSAEDVPDVPAPREAPEGETQHDRWLREQRPPHWE</sequence>
<feature type="compositionally biased region" description="Gly residues" evidence="1">
    <location>
        <begin position="1"/>
        <end position="10"/>
    </location>
</feature>
<keyword evidence="3" id="KW-1185">Reference proteome</keyword>
<comment type="caution">
    <text evidence="2">The sequence shown here is derived from an EMBL/GenBank/DDBJ whole genome shotgun (WGS) entry which is preliminary data.</text>
</comment>
<gene>
    <name evidence="2" type="ORF">GCM10023168_02060</name>
</gene>
<organism evidence="2 3">
    <name type="scientific">Fodinibacter luteus</name>
    <dbReference type="NCBI Taxonomy" id="552064"/>
    <lineage>
        <taxon>Bacteria</taxon>
        <taxon>Bacillati</taxon>
        <taxon>Actinomycetota</taxon>
        <taxon>Actinomycetes</taxon>
        <taxon>Micrococcales</taxon>
        <taxon>Intrasporangiaceae</taxon>
        <taxon>Fodinibacter (ex Wang et al. 2009)</taxon>
    </lineage>
</organism>